<comment type="caution">
    <text evidence="1">The sequence shown here is derived from an EMBL/GenBank/DDBJ whole genome shotgun (WGS) entry which is preliminary data.</text>
</comment>
<evidence type="ECO:0000313" key="1">
    <source>
        <dbReference type="EMBL" id="KKM45776.1"/>
    </source>
</evidence>
<accession>A0A0F9IMN4</accession>
<protein>
    <submittedName>
        <fullName evidence="1">Uncharacterized protein</fullName>
    </submittedName>
</protein>
<organism evidence="1">
    <name type="scientific">marine sediment metagenome</name>
    <dbReference type="NCBI Taxonomy" id="412755"/>
    <lineage>
        <taxon>unclassified sequences</taxon>
        <taxon>metagenomes</taxon>
        <taxon>ecological metagenomes</taxon>
    </lineage>
</organism>
<gene>
    <name evidence="1" type="ORF">LCGC14_1560370</name>
</gene>
<proteinExistence type="predicted"/>
<name>A0A0F9IMN4_9ZZZZ</name>
<reference evidence="1" key="1">
    <citation type="journal article" date="2015" name="Nature">
        <title>Complex archaea that bridge the gap between prokaryotes and eukaryotes.</title>
        <authorList>
            <person name="Spang A."/>
            <person name="Saw J.H."/>
            <person name="Jorgensen S.L."/>
            <person name="Zaremba-Niedzwiedzka K."/>
            <person name="Martijn J."/>
            <person name="Lind A.E."/>
            <person name="van Eijk R."/>
            <person name="Schleper C."/>
            <person name="Guy L."/>
            <person name="Ettema T.J."/>
        </authorList>
    </citation>
    <scope>NUCLEOTIDE SEQUENCE</scope>
</reference>
<dbReference type="AlphaFoldDB" id="A0A0F9IMN4"/>
<sequence>MALKLLQSGIQPLGQFDALDAQTTSVLGGEVASFTYVSIVAGTDVAASDISDGYVASADTRPAATVTLSSGMRPLFLVDEGTTSYGTLFGEIVGSAVGRTVTGGTSLGPHTAQGSGKWTLWDKPGLYAVTLDAVDTTLNSGLVPTNPALTGGDALYATSAGLLTPDAASAFQSVVVGRFIEFTGDGSLVNSTIGLVQALNSPSGTSVAPGAQFTQAVIHWNPELS</sequence>
<dbReference type="EMBL" id="LAZR01012046">
    <property type="protein sequence ID" value="KKM45776.1"/>
    <property type="molecule type" value="Genomic_DNA"/>
</dbReference>